<organism evidence="1 2">
    <name type="scientific">Stutzerimonas stutzeri</name>
    <name type="common">Pseudomonas stutzeri</name>
    <dbReference type="NCBI Taxonomy" id="316"/>
    <lineage>
        <taxon>Bacteria</taxon>
        <taxon>Pseudomonadati</taxon>
        <taxon>Pseudomonadota</taxon>
        <taxon>Gammaproteobacteria</taxon>
        <taxon>Pseudomonadales</taxon>
        <taxon>Pseudomonadaceae</taxon>
        <taxon>Stutzerimonas</taxon>
    </lineage>
</organism>
<dbReference type="InterPro" id="IPR010265">
    <property type="entry name" value="Phage_lambda_TipM"/>
</dbReference>
<comment type="caution">
    <text evidence="1">The sequence shown here is derived from an EMBL/GenBank/DDBJ whole genome shotgun (WGS) entry which is preliminary data.</text>
</comment>
<dbReference type="AlphaFoldDB" id="A0AA42PAR3"/>
<proteinExistence type="predicted"/>
<dbReference type="EMBL" id="JAOCAE010000009">
    <property type="protein sequence ID" value="MDH1237243.1"/>
    <property type="molecule type" value="Genomic_DNA"/>
</dbReference>
<dbReference type="RefSeq" id="WP_068506487.1">
    <property type="nucleotide sequence ID" value="NZ_JAOCAE010000009.1"/>
</dbReference>
<accession>A0AA42PAR3</accession>
<dbReference type="Proteomes" id="UP001158500">
    <property type="component" value="Unassembled WGS sequence"/>
</dbReference>
<evidence type="ECO:0000313" key="2">
    <source>
        <dbReference type="Proteomes" id="UP001158500"/>
    </source>
</evidence>
<name>A0AA42PAR3_STUST</name>
<reference evidence="1" key="1">
    <citation type="submission" date="2022-09" db="EMBL/GenBank/DDBJ databases">
        <title>Intensive care unit water sources are persistently colonized with multi-drug resistant bacteria and are the site of extensive horizontal gene transfer of antibiotic resistance genes.</title>
        <authorList>
            <person name="Diorio-Toth L."/>
        </authorList>
    </citation>
    <scope>NUCLEOTIDE SEQUENCE</scope>
    <source>
        <strain evidence="1">GD03947</strain>
    </source>
</reference>
<dbReference type="Pfam" id="PF05939">
    <property type="entry name" value="Phage_min_tail"/>
    <property type="match status" value="1"/>
</dbReference>
<gene>
    <name evidence="1" type="ORF">N5C32_14485</name>
</gene>
<protein>
    <submittedName>
        <fullName evidence="1">Phage tail protein</fullName>
    </submittedName>
</protein>
<evidence type="ECO:0000313" key="1">
    <source>
        <dbReference type="EMBL" id="MDH1237243.1"/>
    </source>
</evidence>
<sequence>MENFPDIGAPDWGFADDDPEAAVTQVQFGDGYMLRQPEGINYLRDSWSPAWSSLDKDTAEATYQWLRQRKNLKAFLWAHPISGEQIQVLCTAVSLTYNDYNDYALRTTFKRDFNPI</sequence>